<dbReference type="Pfam" id="PF15575">
    <property type="entry name" value="Imm49"/>
    <property type="match status" value="1"/>
</dbReference>
<name>A0ABV4ZJM2_9ACTN</name>
<organism evidence="1 2">
    <name type="scientific">Streptomyces carpaticus</name>
    <dbReference type="NCBI Taxonomy" id="285558"/>
    <lineage>
        <taxon>Bacteria</taxon>
        <taxon>Bacillati</taxon>
        <taxon>Actinomycetota</taxon>
        <taxon>Actinomycetes</taxon>
        <taxon>Kitasatosporales</taxon>
        <taxon>Streptomycetaceae</taxon>
        <taxon>Streptomyces</taxon>
    </lineage>
</organism>
<reference evidence="1 2" key="1">
    <citation type="submission" date="2024-09" db="EMBL/GenBank/DDBJ databases">
        <title>Draft genome sequence of multifaceted antimicrobials producing Streptomyces sp. strain FH1.</title>
        <authorList>
            <person name="Hassan F."/>
            <person name="Ali H."/>
            <person name="Hassan N."/>
            <person name="Nawaz A."/>
        </authorList>
    </citation>
    <scope>NUCLEOTIDE SEQUENCE [LARGE SCALE GENOMIC DNA]</scope>
    <source>
        <strain evidence="1 2">FH1</strain>
    </source>
</reference>
<comment type="caution">
    <text evidence="1">The sequence shown here is derived from an EMBL/GenBank/DDBJ whole genome shotgun (WGS) entry which is preliminary data.</text>
</comment>
<protein>
    <submittedName>
        <fullName evidence="1">Immunity 49 family protein</fullName>
    </submittedName>
</protein>
<evidence type="ECO:0000313" key="2">
    <source>
        <dbReference type="Proteomes" id="UP001577267"/>
    </source>
</evidence>
<accession>A0ABV4ZJM2</accession>
<dbReference type="Proteomes" id="UP001577267">
    <property type="component" value="Unassembled WGS sequence"/>
</dbReference>
<dbReference type="RefSeq" id="WP_375062035.1">
    <property type="nucleotide sequence ID" value="NZ_JBHGBT010000004.1"/>
</dbReference>
<dbReference type="InterPro" id="IPR029074">
    <property type="entry name" value="Imm49"/>
</dbReference>
<keyword evidence="2" id="KW-1185">Reference proteome</keyword>
<sequence>MGDVMRHQIGAARLAGMGRDVGDWTRSWQYGLQDEGVTPEELHRMAGGLLDRAAARTVPGSAPDAETRAILETAAECSVEALSTGIAPDGDQEIHFPLTGGVLGTEDTRFSSGGWAPAARDWLDAFAIAVVSRRIWDWLRVIGPRMRDWAELIHEGNPYSRHTADSRPADLAAMDALCPYLTPMDGHLPKHWPTVPLRKPGPDERAEAARVLDAAGGLSQDQRLLRVLLDDDRPAFEDALAARLAVYPGELGEDPAPRTLLPLDTLAVAALAVQTHRWDLAVPSGYLLPGLLGSTDAMRRAAEENIPPWADAASRDDG</sequence>
<gene>
    <name evidence="1" type="ORF">ACE11A_06495</name>
</gene>
<evidence type="ECO:0000313" key="1">
    <source>
        <dbReference type="EMBL" id="MFB4194005.1"/>
    </source>
</evidence>
<dbReference type="EMBL" id="JBHGBT010000004">
    <property type="protein sequence ID" value="MFB4194005.1"/>
    <property type="molecule type" value="Genomic_DNA"/>
</dbReference>
<proteinExistence type="predicted"/>